<accession>A0A5B7HQK8</accession>
<dbReference type="EMBL" id="VSRR010034284">
    <property type="protein sequence ID" value="MPC72176.1"/>
    <property type="molecule type" value="Genomic_DNA"/>
</dbReference>
<evidence type="ECO:0000313" key="2">
    <source>
        <dbReference type="Proteomes" id="UP000324222"/>
    </source>
</evidence>
<sequence>MDRVNQPSGRPSTLYLGVRSATTHTVRVDAPAHALNVHP</sequence>
<protein>
    <submittedName>
        <fullName evidence="1">Uncharacterized protein</fullName>
    </submittedName>
</protein>
<comment type="caution">
    <text evidence="1">The sequence shown here is derived from an EMBL/GenBank/DDBJ whole genome shotgun (WGS) entry which is preliminary data.</text>
</comment>
<keyword evidence="2" id="KW-1185">Reference proteome</keyword>
<dbReference type="Proteomes" id="UP000324222">
    <property type="component" value="Unassembled WGS sequence"/>
</dbReference>
<evidence type="ECO:0000313" key="1">
    <source>
        <dbReference type="EMBL" id="MPC72176.1"/>
    </source>
</evidence>
<name>A0A5B7HQK8_PORTR</name>
<reference evidence="1 2" key="1">
    <citation type="submission" date="2019-05" db="EMBL/GenBank/DDBJ databases">
        <title>Another draft genome of Portunus trituberculatus and its Hox gene families provides insights of decapod evolution.</title>
        <authorList>
            <person name="Jeong J.-H."/>
            <person name="Song I."/>
            <person name="Kim S."/>
            <person name="Choi T."/>
            <person name="Kim D."/>
            <person name="Ryu S."/>
            <person name="Kim W."/>
        </authorList>
    </citation>
    <scope>NUCLEOTIDE SEQUENCE [LARGE SCALE GENOMIC DNA]</scope>
    <source>
        <tissue evidence="1">Muscle</tissue>
    </source>
</reference>
<proteinExistence type="predicted"/>
<dbReference type="AlphaFoldDB" id="A0A5B7HQK8"/>
<gene>
    <name evidence="1" type="ORF">E2C01_066472</name>
</gene>
<organism evidence="1 2">
    <name type="scientific">Portunus trituberculatus</name>
    <name type="common">Swimming crab</name>
    <name type="synonym">Neptunus trituberculatus</name>
    <dbReference type="NCBI Taxonomy" id="210409"/>
    <lineage>
        <taxon>Eukaryota</taxon>
        <taxon>Metazoa</taxon>
        <taxon>Ecdysozoa</taxon>
        <taxon>Arthropoda</taxon>
        <taxon>Crustacea</taxon>
        <taxon>Multicrustacea</taxon>
        <taxon>Malacostraca</taxon>
        <taxon>Eumalacostraca</taxon>
        <taxon>Eucarida</taxon>
        <taxon>Decapoda</taxon>
        <taxon>Pleocyemata</taxon>
        <taxon>Brachyura</taxon>
        <taxon>Eubrachyura</taxon>
        <taxon>Portunoidea</taxon>
        <taxon>Portunidae</taxon>
        <taxon>Portuninae</taxon>
        <taxon>Portunus</taxon>
    </lineage>
</organism>